<proteinExistence type="predicted"/>
<dbReference type="Proteomes" id="UP001218629">
    <property type="component" value="Chromosome"/>
</dbReference>
<sequence length="154" mass="16148">MADRAGVSVGSVKNAESGTAPKRRKPYTLTHIEAALGWPPGRVDDIVEGRDSVPLRPIAEAAHAGKALRALAGAMEFSRVCGELGAPQEAVADFEAAAEALLACVFSTRKANDRLTQEHFEAVAHSPGGEGGPASDRAIVDEVVRSFDEEQTKG</sequence>
<evidence type="ECO:0000313" key="2">
    <source>
        <dbReference type="EMBL" id="WEB45826.1"/>
    </source>
</evidence>
<evidence type="ECO:0000313" key="3">
    <source>
        <dbReference type="Proteomes" id="UP001218629"/>
    </source>
</evidence>
<dbReference type="EMBL" id="CP095749">
    <property type="protein sequence ID" value="WEB45826.1"/>
    <property type="molecule type" value="Genomic_DNA"/>
</dbReference>
<organism evidence="2 3">
    <name type="scientific">Streptomyces yunnanensis</name>
    <dbReference type="NCBI Taxonomy" id="156453"/>
    <lineage>
        <taxon>Bacteria</taxon>
        <taxon>Bacillati</taxon>
        <taxon>Actinomycetota</taxon>
        <taxon>Actinomycetes</taxon>
        <taxon>Kitasatosporales</taxon>
        <taxon>Streptomycetaceae</taxon>
        <taxon>Streptomyces</taxon>
    </lineage>
</organism>
<accession>A0ABY8AMH6</accession>
<name>A0ABY8AMH6_9ACTN</name>
<reference evidence="2 3" key="1">
    <citation type="submission" date="2022-03" db="EMBL/GenBank/DDBJ databases">
        <title>Streptomyces yunnanensis P86,complete genome.</title>
        <authorList>
            <person name="Chen S."/>
            <person name="Zhang Q."/>
        </authorList>
    </citation>
    <scope>NUCLEOTIDE SEQUENCE [LARGE SCALE GENOMIC DNA]</scope>
    <source>
        <strain evidence="2 3">P86</strain>
    </source>
</reference>
<evidence type="ECO:0000256" key="1">
    <source>
        <dbReference type="SAM" id="MobiDB-lite"/>
    </source>
</evidence>
<feature type="region of interest" description="Disordered" evidence="1">
    <location>
        <begin position="1"/>
        <end position="25"/>
    </location>
</feature>
<gene>
    <name evidence="2" type="ORF">MOV08_21190</name>
</gene>
<keyword evidence="3" id="KW-1185">Reference proteome</keyword>
<protein>
    <submittedName>
        <fullName evidence="2">Uncharacterized protein</fullName>
    </submittedName>
</protein>